<accession>A0A0G4IJ28</accession>
<dbReference type="OMA" id="CNLPQYV"/>
<keyword evidence="3" id="KW-0690">Ribosome biogenesis</keyword>
<dbReference type="Gene3D" id="3.40.50.300">
    <property type="entry name" value="P-loop containing nucleotide triphosphate hydrolases"/>
    <property type="match status" value="2"/>
</dbReference>
<keyword evidence="5 7" id="KW-0547">Nucleotide-binding</keyword>
<name>A0A0G4IJ28_PLABS</name>
<keyword evidence="11" id="KW-0496">Mitochondrion</keyword>
<keyword evidence="6 7" id="KW-0342">GTP-binding</keyword>
<evidence type="ECO:0000313" key="12">
    <source>
        <dbReference type="Proteomes" id="UP000039324"/>
    </source>
</evidence>
<dbReference type="HAMAP" id="MF_00195">
    <property type="entry name" value="GTPase_Der"/>
    <property type="match status" value="1"/>
</dbReference>
<sequence>MLRVVAWCTSQPLRWFATATALPRVAIIGRPNTGKSTFFNRLTNRRLALTDEAPGMTRDRLEYPVSLFDLRFTLIDTPGLEDASPASLERDMMVQSQLAAEQADVVIFLVDGREGITSVDEHFARWLRRHLKNHHGHTTRVICVANKCEGHLPEENLVEASRLGFGEPVPFSAMHGEGRIGLFNAMKDALEGIEIPAVDAEQAAQEGDRLRLAIVGRPNVGKSTLVNALVGDPTRCLTGPTAGITRDSIVTQISFQGREIDLVDTAGITGVTPMSFSKHSKQDARGMNQSLRAVRFANVVALLLDATSLASDEGIKFPRKEVAIARHVTENGRCLTVVANKWDQIPAGERKRFLRDIRASFGAEVPQAAGVQIVPISALNRDHIDSVLSTAVHSFDRWNSRTGTGLLNRWLSEFLRGSTLPLGKGGKRMRIRYITQVKTRPPTFCVFGTRGLEKAEAFLREMAYAIQQEFDLDGVPVRIHCRAPDNPYVDENGKPRPKQASASPSSA</sequence>
<dbReference type="AlphaFoldDB" id="A0A0G4IJ28"/>
<dbReference type="PANTHER" id="PTHR43834:SF6">
    <property type="entry name" value="GTPASE DER"/>
    <property type="match status" value="1"/>
</dbReference>
<keyword evidence="4 7" id="KW-0677">Repeat</keyword>
<dbReference type="InterPro" id="IPR015946">
    <property type="entry name" value="KH_dom-like_a/b"/>
</dbReference>
<reference evidence="11 13" key="2">
    <citation type="submission" date="2018-03" db="EMBL/GenBank/DDBJ databases">
        <authorList>
            <person name="Fogelqvist J."/>
        </authorList>
    </citation>
    <scope>NUCLEOTIDE SEQUENCE [LARGE SCALE GENOMIC DNA]</scope>
</reference>
<dbReference type="PANTHER" id="PTHR43834">
    <property type="entry name" value="GTPASE DER"/>
    <property type="match status" value="1"/>
</dbReference>
<evidence type="ECO:0000256" key="7">
    <source>
        <dbReference type="RuleBase" id="RU004481"/>
    </source>
</evidence>
<comment type="similarity">
    <text evidence="1 7">Belongs to the TRAFAC class TrmE-Era-EngA-EngB-Septin-like GTPase superfamily. EngA (Der) GTPase family.</text>
</comment>
<evidence type="ECO:0000313" key="11">
    <source>
        <dbReference type="EMBL" id="SPR01154.1"/>
    </source>
</evidence>
<feature type="domain" description="EngA-type G" evidence="9">
    <location>
        <begin position="23"/>
        <end position="194"/>
    </location>
</feature>
<dbReference type="GO" id="GO:0042254">
    <property type="term" value="P:ribosome biogenesis"/>
    <property type="evidence" value="ECO:0007669"/>
    <property type="project" value="UniProtKB-KW"/>
</dbReference>
<dbReference type="Pfam" id="PF01926">
    <property type="entry name" value="MMR_HSR1"/>
    <property type="match status" value="2"/>
</dbReference>
<evidence type="ECO:0000256" key="1">
    <source>
        <dbReference type="ARBA" id="ARBA00008279"/>
    </source>
</evidence>
<organism evidence="10 12">
    <name type="scientific">Plasmodiophora brassicae</name>
    <name type="common">Clubroot disease agent</name>
    <dbReference type="NCBI Taxonomy" id="37360"/>
    <lineage>
        <taxon>Eukaryota</taxon>
        <taxon>Sar</taxon>
        <taxon>Rhizaria</taxon>
        <taxon>Endomyxa</taxon>
        <taxon>Phytomyxea</taxon>
        <taxon>Plasmodiophorida</taxon>
        <taxon>Plasmodiophoridae</taxon>
        <taxon>Plasmodiophora</taxon>
    </lineage>
</organism>
<evidence type="ECO:0000256" key="6">
    <source>
        <dbReference type="ARBA" id="ARBA00023134"/>
    </source>
</evidence>
<evidence type="ECO:0000256" key="3">
    <source>
        <dbReference type="ARBA" id="ARBA00022517"/>
    </source>
</evidence>
<dbReference type="EMBL" id="OVEO01000016">
    <property type="protein sequence ID" value="SPR01154.1"/>
    <property type="molecule type" value="Genomic_DNA"/>
</dbReference>
<dbReference type="InterPro" id="IPR016484">
    <property type="entry name" value="GTPase_Der"/>
</dbReference>
<dbReference type="CDD" id="cd01894">
    <property type="entry name" value="EngA1"/>
    <property type="match status" value="1"/>
</dbReference>
<evidence type="ECO:0000256" key="5">
    <source>
        <dbReference type="ARBA" id="ARBA00022741"/>
    </source>
</evidence>
<proteinExistence type="inferred from homology"/>
<dbReference type="PIRSF" id="PIRSF006485">
    <property type="entry name" value="GTP-binding_EngA"/>
    <property type="match status" value="1"/>
</dbReference>
<dbReference type="SUPFAM" id="SSF52540">
    <property type="entry name" value="P-loop containing nucleoside triphosphate hydrolases"/>
    <property type="match status" value="2"/>
</dbReference>
<geneLocation type="mitochondrion" evidence="11"/>
<evidence type="ECO:0000313" key="10">
    <source>
        <dbReference type="EMBL" id="CEO95087.1"/>
    </source>
</evidence>
<dbReference type="InterPro" id="IPR031166">
    <property type="entry name" value="G_ENGA"/>
</dbReference>
<dbReference type="NCBIfam" id="TIGR03594">
    <property type="entry name" value="GTPase_EngA"/>
    <property type="match status" value="1"/>
</dbReference>
<protein>
    <recommendedName>
        <fullName evidence="2 7">GTPase Der</fullName>
    </recommendedName>
</protein>
<evidence type="ECO:0000256" key="2">
    <source>
        <dbReference type="ARBA" id="ARBA00020953"/>
    </source>
</evidence>
<dbReference type="PROSITE" id="PS51712">
    <property type="entry name" value="G_ENGA"/>
    <property type="match status" value="1"/>
</dbReference>
<feature type="region of interest" description="Disordered" evidence="8">
    <location>
        <begin position="485"/>
        <end position="507"/>
    </location>
</feature>
<dbReference type="Proteomes" id="UP000290189">
    <property type="component" value="Unassembled WGS sequence"/>
</dbReference>
<evidence type="ECO:0000256" key="8">
    <source>
        <dbReference type="SAM" id="MobiDB-lite"/>
    </source>
</evidence>
<dbReference type="PRINTS" id="PR00326">
    <property type="entry name" value="GTP1OBG"/>
</dbReference>
<evidence type="ECO:0000259" key="9">
    <source>
        <dbReference type="PROSITE" id="PS51712"/>
    </source>
</evidence>
<dbReference type="Proteomes" id="UP000039324">
    <property type="component" value="Unassembled WGS sequence"/>
</dbReference>
<dbReference type="GO" id="GO:0005525">
    <property type="term" value="F:GTP binding"/>
    <property type="evidence" value="ECO:0007669"/>
    <property type="project" value="UniProtKB-KW"/>
</dbReference>
<dbReference type="InterPro" id="IPR032859">
    <property type="entry name" value="KH_dom-like"/>
</dbReference>
<dbReference type="Pfam" id="PF14714">
    <property type="entry name" value="KH_dom-like"/>
    <property type="match status" value="1"/>
</dbReference>
<dbReference type="STRING" id="37360.A0A0G4IJ28"/>
<dbReference type="OrthoDB" id="8954335at2759"/>
<evidence type="ECO:0000313" key="13">
    <source>
        <dbReference type="Proteomes" id="UP000290189"/>
    </source>
</evidence>
<dbReference type="Gene3D" id="3.30.300.20">
    <property type="match status" value="1"/>
</dbReference>
<reference evidence="10 12" key="1">
    <citation type="submission" date="2015-02" db="EMBL/GenBank/DDBJ databases">
        <authorList>
            <person name="Chooi Y.-H."/>
        </authorList>
    </citation>
    <scope>NUCLEOTIDE SEQUENCE [LARGE SCALE GENOMIC DNA]</scope>
    <source>
        <strain evidence="10">E3</strain>
    </source>
</reference>
<comment type="function">
    <text evidence="7">GTPase that plays an essential role in the late steps of ribosome biogenesis.</text>
</comment>
<keyword evidence="12" id="KW-1185">Reference proteome</keyword>
<dbReference type="NCBIfam" id="TIGR00231">
    <property type="entry name" value="small_GTP"/>
    <property type="match status" value="2"/>
</dbReference>
<dbReference type="InterPro" id="IPR005225">
    <property type="entry name" value="Small_GTP-bd"/>
</dbReference>
<dbReference type="InterPro" id="IPR006073">
    <property type="entry name" value="GTP-bd"/>
</dbReference>
<dbReference type="EMBL" id="CDSF01000011">
    <property type="protein sequence ID" value="CEO95087.1"/>
    <property type="molecule type" value="Genomic_DNA"/>
</dbReference>
<gene>
    <name evidence="10" type="ORF">PBRA_009619</name>
    <name evidence="11" type="ORF">PLBR_LOCUS8369</name>
</gene>
<evidence type="ECO:0000256" key="4">
    <source>
        <dbReference type="ARBA" id="ARBA00022737"/>
    </source>
</evidence>
<dbReference type="InterPro" id="IPR027417">
    <property type="entry name" value="P-loop_NTPase"/>
</dbReference>